<name>A0ABM1Q7M3_CAMSA</name>
<evidence type="ECO:0000313" key="3">
    <source>
        <dbReference type="Proteomes" id="UP000694864"/>
    </source>
</evidence>
<dbReference type="GeneID" id="104703999"/>
<keyword evidence="3" id="KW-1185">Reference proteome</keyword>
<proteinExistence type="predicted"/>
<keyword evidence="1" id="KW-0175">Coiled coil</keyword>
<accession>A0ABM1Q7M3</accession>
<feature type="compositionally biased region" description="Basic residues" evidence="2">
    <location>
        <begin position="405"/>
        <end position="414"/>
    </location>
</feature>
<reference evidence="4" key="2">
    <citation type="submission" date="2025-08" db="UniProtKB">
        <authorList>
            <consortium name="RefSeq"/>
        </authorList>
    </citation>
    <scope>IDENTIFICATION</scope>
    <source>
        <tissue evidence="4">Leaf</tissue>
    </source>
</reference>
<feature type="coiled-coil region" evidence="1">
    <location>
        <begin position="503"/>
        <end position="558"/>
    </location>
</feature>
<reference evidence="3" key="1">
    <citation type="journal article" date="2014" name="Nat. Commun.">
        <title>The emerging biofuel crop Camelina sativa retains a highly undifferentiated hexaploid genome structure.</title>
        <authorList>
            <person name="Kagale S."/>
            <person name="Koh C."/>
            <person name="Nixon J."/>
            <person name="Bollina V."/>
            <person name="Clarke W.E."/>
            <person name="Tuteja R."/>
            <person name="Spillane C."/>
            <person name="Robinson S.J."/>
            <person name="Links M.G."/>
            <person name="Clarke C."/>
            <person name="Higgins E.E."/>
            <person name="Huebert T."/>
            <person name="Sharpe A.G."/>
            <person name="Parkin I.A."/>
        </authorList>
    </citation>
    <scope>NUCLEOTIDE SEQUENCE [LARGE SCALE GENOMIC DNA]</scope>
    <source>
        <strain evidence="3">cv. DH55</strain>
    </source>
</reference>
<protein>
    <submittedName>
        <fullName evidence="4">Uncharacterized protein At3g60930, chloroplastic-like</fullName>
    </submittedName>
</protein>
<evidence type="ECO:0000313" key="4">
    <source>
        <dbReference type="RefSeq" id="XP_019082761.1"/>
    </source>
</evidence>
<feature type="region of interest" description="Disordered" evidence="2">
    <location>
        <begin position="394"/>
        <end position="444"/>
    </location>
</feature>
<evidence type="ECO:0000256" key="2">
    <source>
        <dbReference type="SAM" id="MobiDB-lite"/>
    </source>
</evidence>
<evidence type="ECO:0000256" key="1">
    <source>
        <dbReference type="SAM" id="Coils"/>
    </source>
</evidence>
<sequence length="668" mass="74896">MASTSEPVSSPEIEGEQLIRRTSNRKIPNSNRTQIGEPSRSVSEVQLPLIRCSAGASSSWSNPLAVTPVRHESAEPSEDVFLPEEERFVPLGLSIEDIDPVLDHAGRIGGDKTSSSAKTIKEMLNSCGLFNSGVTIVIPREDQRPWNPPEGYICLYEGYFAECRLTFPIPALISRYAHRRRMAICQFVPGAICNFVAALTLAAEVGFNIGVQCFEQLSSFKLSKSENFWEVNMRPQHNFLAGKKVSKFKQWANHYFFVRVDQYSFAEPLGFHRRVWNDNPDRPFFKSGLAPGYRSVRDALLSGNNRRWEFFSRIRVEKAMGKARTNFPSFASSLGRAAGPVEAHIVESSSLQIVRRDTQAAIQAEIEPTQDRTASITGDDPLLVASEGAGLQINEQDVPQLGAGSRKKKKKKTSKGKEIEVDLASEPQPTVNRKRSADDAGLESADQFRLKRRNNKTYQFAFDYFGSTPLTAAKINTLTQLYDRRVKTDKNLGSELEKVKECAEQIQAASRAKDDRIKELEALIVEKDCVITQSGLRIDELNSRVRTLEEEKSELLRIPDELKIKFDSEVRRLRRDRLEKVERTAKKAQSRLDTVKAFLLEQDTVVRPVEDLLNQAKGVEETVQYLIEKGAVIPEEQIAEINASKVKAEEAVSGPARLRASSLRNHGS</sequence>
<dbReference type="Proteomes" id="UP000694864">
    <property type="component" value="Chromosome 7"/>
</dbReference>
<organism evidence="3 4">
    <name type="scientific">Camelina sativa</name>
    <name type="common">False flax</name>
    <name type="synonym">Myagrum sativum</name>
    <dbReference type="NCBI Taxonomy" id="90675"/>
    <lineage>
        <taxon>Eukaryota</taxon>
        <taxon>Viridiplantae</taxon>
        <taxon>Streptophyta</taxon>
        <taxon>Embryophyta</taxon>
        <taxon>Tracheophyta</taxon>
        <taxon>Spermatophyta</taxon>
        <taxon>Magnoliopsida</taxon>
        <taxon>eudicotyledons</taxon>
        <taxon>Gunneridae</taxon>
        <taxon>Pentapetalae</taxon>
        <taxon>rosids</taxon>
        <taxon>malvids</taxon>
        <taxon>Brassicales</taxon>
        <taxon>Brassicaceae</taxon>
        <taxon>Camelineae</taxon>
        <taxon>Camelina</taxon>
    </lineage>
</organism>
<gene>
    <name evidence="4" type="primary">LOC104703999</name>
</gene>
<dbReference type="RefSeq" id="XP_019082761.1">
    <property type="nucleotide sequence ID" value="XM_019227216.1"/>
</dbReference>
<feature type="region of interest" description="Disordered" evidence="2">
    <location>
        <begin position="1"/>
        <end position="42"/>
    </location>
</feature>
<feature type="compositionally biased region" description="Polar residues" evidence="2">
    <location>
        <begin position="25"/>
        <end position="42"/>
    </location>
</feature>